<dbReference type="PANTHER" id="PTHR43575">
    <property type="entry name" value="PROTEIN ABCI7, CHLOROPLASTIC"/>
    <property type="match status" value="1"/>
</dbReference>
<dbReference type="InterPro" id="IPR000825">
    <property type="entry name" value="SUF_FeS_clus_asmbl_SufBD_core"/>
</dbReference>
<dbReference type="InterPro" id="IPR011542">
    <property type="entry name" value="SUF_FeS_clus_asmbl_SufD"/>
</dbReference>
<gene>
    <name evidence="4" type="ORF">BJY26_002823</name>
</gene>
<evidence type="ECO:0000256" key="1">
    <source>
        <dbReference type="ARBA" id="ARBA00043967"/>
    </source>
</evidence>
<dbReference type="GO" id="GO:0016226">
    <property type="term" value="P:iron-sulfur cluster assembly"/>
    <property type="evidence" value="ECO:0007669"/>
    <property type="project" value="InterPro"/>
</dbReference>
<comment type="caution">
    <text evidence="4">The sequence shown here is derived from an EMBL/GenBank/DDBJ whole genome shotgun (WGS) entry which is preliminary data.</text>
</comment>
<protein>
    <submittedName>
        <fullName evidence="4">Fe-S cluster assembly protein SufD</fullName>
    </submittedName>
</protein>
<dbReference type="Pfam" id="PF01458">
    <property type="entry name" value="SUFBD_core"/>
    <property type="match status" value="1"/>
</dbReference>
<accession>A0A7Z0D436</accession>
<evidence type="ECO:0000313" key="5">
    <source>
        <dbReference type="Proteomes" id="UP000539111"/>
    </source>
</evidence>
<organism evidence="4 5">
    <name type="scientific">Spelaeicoccus albus</name>
    <dbReference type="NCBI Taxonomy" id="1280376"/>
    <lineage>
        <taxon>Bacteria</taxon>
        <taxon>Bacillati</taxon>
        <taxon>Actinomycetota</taxon>
        <taxon>Actinomycetes</taxon>
        <taxon>Micrococcales</taxon>
        <taxon>Brevibacteriaceae</taxon>
        <taxon>Spelaeicoccus</taxon>
    </lineage>
</organism>
<name>A0A7Z0D436_9MICO</name>
<feature type="domain" description="SUF system FeS cluster assembly SufBD core" evidence="3">
    <location>
        <begin position="137"/>
        <end position="361"/>
    </location>
</feature>
<sequence>MTTNHGNTAHSHGAVPEAPDAARQSRAARIRSTDPNAYPVIGGREEEWRFTPLDRLRGLDTMELTGPAPELSIQTADGVSVEQVARDDKRIGLGGLPDERIAASAWSSFEKATVLTVGKEVEAVGESSLTFTGSSMEPAASHVVVKAEPFSKAVVVLDYHGSSVLSENVEIVVGDSAELTLVSIQDWDDDAVHMAAHHSSLGRDSKLKHIAITLGGDLVRLTPNATYEAEGGELEMLGVYFADEGQHLEQRLFVDHATPNCTSNVKYKGALQGDGAHTIWVGDVLIRPSALGINTYELNRNLVLTKGARADSVPDLEIETGEIEGAGHASATGRFDEEHLFYLMSRGVPEIEARRLVVRGFFNEVIQQIRVPSIVDRLSVAIEDELARSMQ</sequence>
<dbReference type="InterPro" id="IPR037284">
    <property type="entry name" value="SUF_FeS_clus_asmbl_SufBD_sf"/>
</dbReference>
<reference evidence="4 5" key="1">
    <citation type="submission" date="2020-07" db="EMBL/GenBank/DDBJ databases">
        <title>Sequencing the genomes of 1000 actinobacteria strains.</title>
        <authorList>
            <person name="Klenk H.-P."/>
        </authorList>
    </citation>
    <scope>NUCLEOTIDE SEQUENCE [LARGE SCALE GENOMIC DNA]</scope>
    <source>
        <strain evidence="4 5">DSM 26341</strain>
    </source>
</reference>
<dbReference type="SUPFAM" id="SSF101960">
    <property type="entry name" value="Stabilizer of iron transporter SufD"/>
    <property type="match status" value="1"/>
</dbReference>
<proteinExistence type="inferred from homology"/>
<comment type="similarity">
    <text evidence="1">Belongs to the iron-sulfur cluster assembly SufBD family.</text>
</comment>
<evidence type="ECO:0000256" key="2">
    <source>
        <dbReference type="SAM" id="MobiDB-lite"/>
    </source>
</evidence>
<feature type="region of interest" description="Disordered" evidence="2">
    <location>
        <begin position="1"/>
        <end position="40"/>
    </location>
</feature>
<keyword evidence="5" id="KW-1185">Reference proteome</keyword>
<dbReference type="AlphaFoldDB" id="A0A7Z0D436"/>
<dbReference type="InterPro" id="IPR055346">
    <property type="entry name" value="Fe-S_cluster_assembly_SufBD"/>
</dbReference>
<dbReference type="PANTHER" id="PTHR43575:SF1">
    <property type="entry name" value="PROTEIN ABCI7, CHLOROPLASTIC"/>
    <property type="match status" value="1"/>
</dbReference>
<feature type="compositionally biased region" description="Polar residues" evidence="2">
    <location>
        <begin position="1"/>
        <end position="10"/>
    </location>
</feature>
<dbReference type="EMBL" id="JACBZP010000001">
    <property type="protein sequence ID" value="NYI68517.1"/>
    <property type="molecule type" value="Genomic_DNA"/>
</dbReference>
<evidence type="ECO:0000313" key="4">
    <source>
        <dbReference type="EMBL" id="NYI68517.1"/>
    </source>
</evidence>
<dbReference type="NCBIfam" id="TIGR01981">
    <property type="entry name" value="sufD"/>
    <property type="match status" value="1"/>
</dbReference>
<evidence type="ECO:0000259" key="3">
    <source>
        <dbReference type="Pfam" id="PF01458"/>
    </source>
</evidence>
<dbReference type="Proteomes" id="UP000539111">
    <property type="component" value="Unassembled WGS sequence"/>
</dbReference>